<sequence>IHAARRNIDITTILVNNLSYAMTGGQIAPTTHHGERTVTSPYGNPESPFDIVKLVTAAGATYVARWTTNHPVELTRSIGEAIRHTGFSFIEVLSQCPTQQRRMFGMRDPVHVLPTRILEMFSESTHVKGRPERSNYRYAVPKESLEEALEEISDALRETGSSARIVDHMGLGRVVRIDSGEPEMAWEIIDRLGTVGRLADPLEGKIELGVFVQEERPEFTETLRRMIGKSRANSST</sequence>
<dbReference type="InterPro" id="IPR029061">
    <property type="entry name" value="THDP-binding"/>
</dbReference>
<dbReference type="InterPro" id="IPR051457">
    <property type="entry name" value="2-oxoacid:Fd_oxidoreductase"/>
</dbReference>
<dbReference type="Gene3D" id="3.40.50.970">
    <property type="match status" value="1"/>
</dbReference>
<evidence type="ECO:0000313" key="3">
    <source>
        <dbReference type="EMBL" id="GAG53384.1"/>
    </source>
</evidence>
<dbReference type="GO" id="GO:0045333">
    <property type="term" value="P:cellular respiration"/>
    <property type="evidence" value="ECO:0007669"/>
    <property type="project" value="UniProtKB-ARBA"/>
</dbReference>
<dbReference type="InterPro" id="IPR011766">
    <property type="entry name" value="TPP_enzyme_TPP-bd"/>
</dbReference>
<dbReference type="GO" id="GO:0016625">
    <property type="term" value="F:oxidoreductase activity, acting on the aldehyde or oxo group of donors, iron-sulfur protein as acceptor"/>
    <property type="evidence" value="ECO:0007669"/>
    <property type="project" value="UniProtKB-ARBA"/>
</dbReference>
<keyword evidence="1" id="KW-0560">Oxidoreductase</keyword>
<evidence type="ECO:0000259" key="2">
    <source>
        <dbReference type="Pfam" id="PF02775"/>
    </source>
</evidence>
<protein>
    <recommendedName>
        <fullName evidence="2">Thiamine pyrophosphate enzyme TPP-binding domain-containing protein</fullName>
    </recommendedName>
</protein>
<proteinExistence type="predicted"/>
<reference evidence="3" key="1">
    <citation type="journal article" date="2014" name="Front. Microbiol.">
        <title>High frequency of phylogenetically diverse reductive dehalogenase-homologous genes in deep subseafloor sedimentary metagenomes.</title>
        <authorList>
            <person name="Kawai M."/>
            <person name="Futagami T."/>
            <person name="Toyoda A."/>
            <person name="Takaki Y."/>
            <person name="Nishi S."/>
            <person name="Hori S."/>
            <person name="Arai W."/>
            <person name="Tsubouchi T."/>
            <person name="Morono Y."/>
            <person name="Uchiyama I."/>
            <person name="Ito T."/>
            <person name="Fujiyama A."/>
            <person name="Inagaki F."/>
            <person name="Takami H."/>
        </authorList>
    </citation>
    <scope>NUCLEOTIDE SEQUENCE</scope>
    <source>
        <strain evidence="3">Expedition CK06-06</strain>
    </source>
</reference>
<dbReference type="PANTHER" id="PTHR48084:SF1">
    <property type="entry name" value="2-OXOGLUTARATE SYNTHASE SUBUNIT KORB"/>
    <property type="match status" value="1"/>
</dbReference>
<dbReference type="Pfam" id="PF02775">
    <property type="entry name" value="TPP_enzyme_C"/>
    <property type="match status" value="1"/>
</dbReference>
<evidence type="ECO:0000256" key="1">
    <source>
        <dbReference type="ARBA" id="ARBA00023002"/>
    </source>
</evidence>
<comment type="caution">
    <text evidence="3">The sequence shown here is derived from an EMBL/GenBank/DDBJ whole genome shotgun (WGS) entry which is preliminary data.</text>
</comment>
<accession>X0YC28</accession>
<dbReference type="EMBL" id="BARS01051153">
    <property type="protein sequence ID" value="GAG53384.1"/>
    <property type="molecule type" value="Genomic_DNA"/>
</dbReference>
<dbReference type="AlphaFoldDB" id="X0YC28"/>
<organism evidence="3">
    <name type="scientific">marine sediment metagenome</name>
    <dbReference type="NCBI Taxonomy" id="412755"/>
    <lineage>
        <taxon>unclassified sequences</taxon>
        <taxon>metagenomes</taxon>
        <taxon>ecological metagenomes</taxon>
    </lineage>
</organism>
<feature type="domain" description="Thiamine pyrophosphate enzyme TPP-binding" evidence="2">
    <location>
        <begin position="1"/>
        <end position="92"/>
    </location>
</feature>
<gene>
    <name evidence="3" type="ORF">S01H1_76242</name>
</gene>
<dbReference type="PANTHER" id="PTHR48084">
    <property type="entry name" value="2-OXOGLUTARATE OXIDOREDUCTASE SUBUNIT KORB-RELATED"/>
    <property type="match status" value="1"/>
</dbReference>
<dbReference type="SUPFAM" id="SSF52518">
    <property type="entry name" value="Thiamin diphosphate-binding fold (THDP-binding)"/>
    <property type="match status" value="1"/>
</dbReference>
<name>X0YC28_9ZZZZ</name>
<feature type="non-terminal residue" evidence="3">
    <location>
        <position position="236"/>
    </location>
</feature>
<dbReference type="GO" id="GO:0030976">
    <property type="term" value="F:thiamine pyrophosphate binding"/>
    <property type="evidence" value="ECO:0007669"/>
    <property type="project" value="InterPro"/>
</dbReference>
<feature type="non-terminal residue" evidence="3">
    <location>
        <position position="1"/>
    </location>
</feature>